<sequence length="71" mass="8194">STAKSSKVQRKLKIKQESSESTKIDSDWAEYLRTYDSKNEDPASEEVTSKLNKKKTSKYEITGVVYVVRFE</sequence>
<dbReference type="AlphaFoldDB" id="A0A392UNH4"/>
<organism evidence="1 2">
    <name type="scientific">Trifolium medium</name>
    <dbReference type="NCBI Taxonomy" id="97028"/>
    <lineage>
        <taxon>Eukaryota</taxon>
        <taxon>Viridiplantae</taxon>
        <taxon>Streptophyta</taxon>
        <taxon>Embryophyta</taxon>
        <taxon>Tracheophyta</taxon>
        <taxon>Spermatophyta</taxon>
        <taxon>Magnoliopsida</taxon>
        <taxon>eudicotyledons</taxon>
        <taxon>Gunneridae</taxon>
        <taxon>Pentapetalae</taxon>
        <taxon>rosids</taxon>
        <taxon>fabids</taxon>
        <taxon>Fabales</taxon>
        <taxon>Fabaceae</taxon>
        <taxon>Papilionoideae</taxon>
        <taxon>50 kb inversion clade</taxon>
        <taxon>NPAAA clade</taxon>
        <taxon>Hologalegina</taxon>
        <taxon>IRL clade</taxon>
        <taxon>Trifolieae</taxon>
        <taxon>Trifolium</taxon>
    </lineage>
</organism>
<evidence type="ECO:0000313" key="1">
    <source>
        <dbReference type="EMBL" id="MCI74438.1"/>
    </source>
</evidence>
<accession>A0A392UNH4</accession>
<proteinExistence type="predicted"/>
<name>A0A392UNH4_9FABA</name>
<keyword evidence="2" id="KW-1185">Reference proteome</keyword>
<dbReference type="Proteomes" id="UP000265520">
    <property type="component" value="Unassembled WGS sequence"/>
</dbReference>
<feature type="non-terminal residue" evidence="1">
    <location>
        <position position="1"/>
    </location>
</feature>
<comment type="caution">
    <text evidence="1">The sequence shown here is derived from an EMBL/GenBank/DDBJ whole genome shotgun (WGS) entry which is preliminary data.</text>
</comment>
<evidence type="ECO:0000313" key="2">
    <source>
        <dbReference type="Proteomes" id="UP000265520"/>
    </source>
</evidence>
<protein>
    <submittedName>
        <fullName evidence="1">Uncharacterized protein</fullName>
    </submittedName>
</protein>
<reference evidence="1 2" key="1">
    <citation type="journal article" date="2018" name="Front. Plant Sci.">
        <title>Red Clover (Trifolium pratense) and Zigzag Clover (T. medium) - A Picture of Genomic Similarities and Differences.</title>
        <authorList>
            <person name="Dluhosova J."/>
            <person name="Istvanek J."/>
            <person name="Nedelnik J."/>
            <person name="Repkova J."/>
        </authorList>
    </citation>
    <scope>NUCLEOTIDE SEQUENCE [LARGE SCALE GENOMIC DNA]</scope>
    <source>
        <strain evidence="2">cv. 10/8</strain>
        <tissue evidence="1">Leaf</tissue>
    </source>
</reference>
<dbReference type="EMBL" id="LXQA010860917">
    <property type="protein sequence ID" value="MCI74438.1"/>
    <property type="molecule type" value="Genomic_DNA"/>
</dbReference>